<evidence type="ECO:0000313" key="3">
    <source>
        <dbReference type="EMBL" id="MDZ5491852.1"/>
    </source>
</evidence>
<proteinExistence type="predicted"/>
<feature type="region of interest" description="Disordered" evidence="1">
    <location>
        <begin position="87"/>
        <end position="177"/>
    </location>
</feature>
<keyword evidence="4" id="KW-1185">Reference proteome</keyword>
<organism evidence="3 4">
    <name type="scientific">Micromonospora sicca</name>
    <dbReference type="NCBI Taxonomy" id="2202420"/>
    <lineage>
        <taxon>Bacteria</taxon>
        <taxon>Bacillati</taxon>
        <taxon>Actinomycetota</taxon>
        <taxon>Actinomycetes</taxon>
        <taxon>Micromonosporales</taxon>
        <taxon>Micromonosporaceae</taxon>
        <taxon>Micromonospora</taxon>
    </lineage>
</organism>
<feature type="transmembrane region" description="Helical" evidence="2">
    <location>
        <begin position="6"/>
        <end position="24"/>
    </location>
</feature>
<keyword evidence="2" id="KW-0472">Membrane</keyword>
<dbReference type="EMBL" id="JAXOTQ010000026">
    <property type="protein sequence ID" value="MDZ5491852.1"/>
    <property type="molecule type" value="Genomic_DNA"/>
</dbReference>
<feature type="compositionally biased region" description="Low complexity" evidence="1">
    <location>
        <begin position="110"/>
        <end position="177"/>
    </location>
</feature>
<comment type="caution">
    <text evidence="3">The sequence shown here is derived from an EMBL/GenBank/DDBJ whole genome shotgun (WGS) entry which is preliminary data.</text>
</comment>
<feature type="transmembrane region" description="Helical" evidence="2">
    <location>
        <begin position="36"/>
        <end position="55"/>
    </location>
</feature>
<gene>
    <name evidence="3" type="ORF">U2F25_20715</name>
</gene>
<evidence type="ECO:0000256" key="2">
    <source>
        <dbReference type="SAM" id="Phobius"/>
    </source>
</evidence>
<dbReference type="Proteomes" id="UP001290101">
    <property type="component" value="Unassembled WGS sequence"/>
</dbReference>
<evidence type="ECO:0000313" key="4">
    <source>
        <dbReference type="Proteomes" id="UP001290101"/>
    </source>
</evidence>
<dbReference type="RefSeq" id="WP_322441716.1">
    <property type="nucleotide sequence ID" value="NZ_JAXOTQ010000026.1"/>
</dbReference>
<keyword evidence="2" id="KW-1133">Transmembrane helix</keyword>
<protein>
    <submittedName>
        <fullName evidence="3">Uncharacterized protein</fullName>
    </submittedName>
</protein>
<reference evidence="3 4" key="1">
    <citation type="submission" date="2023-12" db="EMBL/GenBank/DDBJ databases">
        <title>Micromonospora sp. nov., isolated from Atacama Desert.</title>
        <authorList>
            <person name="Carro L."/>
            <person name="Golinska P."/>
            <person name="Klenk H.-P."/>
            <person name="Goodfellow M."/>
        </authorList>
    </citation>
    <scope>NUCLEOTIDE SEQUENCE [LARGE SCALE GENOMIC DNA]</scope>
    <source>
        <strain evidence="3 4">4G53</strain>
    </source>
</reference>
<feature type="transmembrane region" description="Helical" evidence="2">
    <location>
        <begin position="61"/>
        <end position="77"/>
    </location>
</feature>
<evidence type="ECO:0000256" key="1">
    <source>
        <dbReference type="SAM" id="MobiDB-lite"/>
    </source>
</evidence>
<keyword evidence="2" id="KW-0812">Transmembrane</keyword>
<sequence>MFELVYELLLMLGGIAMIVIGLAIREQGTGSRILNVVVGLAFFCYGFYLMFLAPVGTSYRVYFYVFILPILLIVRAVKARKEAREQAAAHEVAAQGHPGQPAPGWSAPEGQPGPYGQAPQAPQGYPASQGYPAQPGQPVPQGQFGQPQGQYGQPQGQFGQPQGQYGHPQGQPGHPTN</sequence>
<name>A0ABU5JH86_9ACTN</name>
<accession>A0ABU5JH86</accession>